<dbReference type="FunFam" id="1.25.40.10:FF:000196">
    <property type="entry name" value="Pentatricopeptide repeat-containing protein At4g14850"/>
    <property type="match status" value="1"/>
</dbReference>
<feature type="repeat" description="PPR" evidence="3">
    <location>
        <begin position="611"/>
        <end position="645"/>
    </location>
</feature>
<dbReference type="Pfam" id="PF01535">
    <property type="entry name" value="PPR"/>
    <property type="match status" value="5"/>
</dbReference>
<feature type="repeat" description="PPR" evidence="3">
    <location>
        <begin position="409"/>
        <end position="443"/>
    </location>
</feature>
<dbReference type="EMBL" id="JACMSC010000019">
    <property type="protein sequence ID" value="KAG6473282.1"/>
    <property type="molecule type" value="Genomic_DNA"/>
</dbReference>
<dbReference type="Proteomes" id="UP000734854">
    <property type="component" value="Unassembled WGS sequence"/>
</dbReference>
<comment type="caution">
    <text evidence="4">The sequence shown here is derived from an EMBL/GenBank/DDBJ whole genome shotgun (WGS) entry which is preliminary data.</text>
</comment>
<keyword evidence="5" id="KW-1185">Reference proteome</keyword>
<dbReference type="InterPro" id="IPR046960">
    <property type="entry name" value="PPR_At4g14850-like_plant"/>
</dbReference>
<dbReference type="OrthoDB" id="736689at2759"/>
<dbReference type="Pfam" id="PF13041">
    <property type="entry name" value="PPR_2"/>
    <property type="match status" value="3"/>
</dbReference>
<dbReference type="NCBIfam" id="TIGR00756">
    <property type="entry name" value="PPR"/>
    <property type="match status" value="6"/>
</dbReference>
<dbReference type="PROSITE" id="PS51375">
    <property type="entry name" value="PPR"/>
    <property type="match status" value="6"/>
</dbReference>
<dbReference type="FunFam" id="1.25.40.10:FF:000090">
    <property type="entry name" value="Pentatricopeptide repeat-containing protein, chloroplastic"/>
    <property type="match status" value="1"/>
</dbReference>
<name>A0A8J5EQW6_ZINOF</name>
<evidence type="ECO:0000313" key="4">
    <source>
        <dbReference type="EMBL" id="KAG6473282.1"/>
    </source>
</evidence>
<evidence type="ECO:0000313" key="5">
    <source>
        <dbReference type="Proteomes" id="UP000734854"/>
    </source>
</evidence>
<dbReference type="PANTHER" id="PTHR47926">
    <property type="entry name" value="PENTATRICOPEPTIDE REPEAT-CONTAINING PROTEIN"/>
    <property type="match status" value="1"/>
</dbReference>
<dbReference type="InterPro" id="IPR002885">
    <property type="entry name" value="PPR_rpt"/>
</dbReference>
<evidence type="ECO:0008006" key="6">
    <source>
        <dbReference type="Google" id="ProtNLM"/>
    </source>
</evidence>
<feature type="repeat" description="PPR" evidence="3">
    <location>
        <begin position="510"/>
        <end position="544"/>
    </location>
</feature>
<organism evidence="4 5">
    <name type="scientific">Zingiber officinale</name>
    <name type="common">Ginger</name>
    <name type="synonym">Amomum zingiber</name>
    <dbReference type="NCBI Taxonomy" id="94328"/>
    <lineage>
        <taxon>Eukaryota</taxon>
        <taxon>Viridiplantae</taxon>
        <taxon>Streptophyta</taxon>
        <taxon>Embryophyta</taxon>
        <taxon>Tracheophyta</taxon>
        <taxon>Spermatophyta</taxon>
        <taxon>Magnoliopsida</taxon>
        <taxon>Liliopsida</taxon>
        <taxon>Zingiberales</taxon>
        <taxon>Zingiberaceae</taxon>
        <taxon>Zingiber</taxon>
    </lineage>
</organism>
<feature type="repeat" description="PPR" evidence="3">
    <location>
        <begin position="307"/>
        <end position="341"/>
    </location>
</feature>
<feature type="repeat" description="PPR" evidence="3">
    <location>
        <begin position="646"/>
        <end position="676"/>
    </location>
</feature>
<dbReference type="GO" id="GO:0009451">
    <property type="term" value="P:RNA modification"/>
    <property type="evidence" value="ECO:0007669"/>
    <property type="project" value="InterPro"/>
</dbReference>
<evidence type="ECO:0000256" key="3">
    <source>
        <dbReference type="PROSITE-ProRule" id="PRU00708"/>
    </source>
</evidence>
<evidence type="ECO:0000256" key="2">
    <source>
        <dbReference type="ARBA" id="ARBA00061659"/>
    </source>
</evidence>
<protein>
    <recommendedName>
        <fullName evidence="6">Pentatricopeptide repeat-containing protein</fullName>
    </recommendedName>
</protein>
<gene>
    <name evidence="4" type="ORF">ZIOFF_067196</name>
</gene>
<accession>A0A8J5EQW6</accession>
<evidence type="ECO:0000256" key="1">
    <source>
        <dbReference type="ARBA" id="ARBA00022737"/>
    </source>
</evidence>
<keyword evidence="1" id="KW-0677">Repeat</keyword>
<dbReference type="GO" id="GO:0003723">
    <property type="term" value="F:RNA binding"/>
    <property type="evidence" value="ECO:0007669"/>
    <property type="project" value="InterPro"/>
</dbReference>
<feature type="repeat" description="PPR" evidence="3">
    <location>
        <begin position="109"/>
        <end position="143"/>
    </location>
</feature>
<comment type="similarity">
    <text evidence="2">Belongs to the PPR family. PCMP-E subfamily.</text>
</comment>
<proteinExistence type="inferred from homology"/>
<reference evidence="4 5" key="1">
    <citation type="submission" date="2020-08" db="EMBL/GenBank/DDBJ databases">
        <title>Plant Genome Project.</title>
        <authorList>
            <person name="Zhang R.-G."/>
        </authorList>
    </citation>
    <scope>NUCLEOTIDE SEQUENCE [LARGE SCALE GENOMIC DNA]</scope>
    <source>
        <tissue evidence="4">Rhizome</tissue>
    </source>
</reference>
<dbReference type="AlphaFoldDB" id="A0A8J5EQW6"/>
<sequence>MGVRIKSAIAALCPSPRLLSYSKSPILGTVPRSTDLSDAKVDVEKHYAALLRAAARARSVSDGKAVHCRILRTVPRPRLYLLNNMANMYCKCHSLSHALRLFDAMSHPDVVSWNTIVDGFFLAGLTSDALARFREMFRCGVVPDEFSFVGILKSCDLGTGCAVHCVVVKFGLGDSAFVANGLAEFYAEFKLLSDTMTIFEGVECKDIVLVNSVIGLLAKAGNLQQAFTMFCHYALAERLQIDRATFVNLLSGVDGFELRRLGLQVHGLIIKIGFEDGAVENSLVRMYSNCGFAYDAHNLLLYSKSQNVISWTSLIKGYADHEQFSGALDVFCQIYHNGMLLDDVLLACILSVAASSECLALGIQLHDVVIKHGFELNYCISHALMDMYAKCMSMPEVLKIFRLIGEDFNVSSWTILISGYAKCGSSMEALKTFYQMNSLGINSDSVACISVLIGCSDLQAIDQGEQVHAYLIKSGYDTDLSVQTVLISLYSECGRLNEAVKLFEMMATHDVVSWTSLISAYENLGYGEKVFMCLKQMLHAGIKPNHFTLVSALTASTKLTSALAGKSIHSAVIKTGLEEDKYIGSALIDMYCKCGSIGCALRYFSTASKHDIILWNALLSGYAQHGNVLEMLKAYGKMIGHGIEPDSITFLSVLSGCSRGGLLDKVFQYFASMRDEYGIIPQMEHHACVVDALGRADLLKDAINFIDEMGVTPGSTVLRTLISFCIVHGHVKLGLASIAKMILLGQMDSSAFVLLSNLYAIEKKWHARTKVRDAMEVDIKNAKKVAVSWIS</sequence>